<accession>A0A0G1DRZ4</accession>
<dbReference type="EMBL" id="LCFS01000011">
    <property type="protein sequence ID" value="KKT00333.1"/>
    <property type="molecule type" value="Genomic_DNA"/>
</dbReference>
<feature type="region of interest" description="Disordered" evidence="1">
    <location>
        <begin position="1"/>
        <end position="89"/>
    </location>
</feature>
<name>A0A0G1DRZ4_9BACT</name>
<dbReference type="AlphaFoldDB" id="A0A0G1DRZ4"/>
<dbReference type="Proteomes" id="UP000034646">
    <property type="component" value="Unassembled WGS sequence"/>
</dbReference>
<organism evidence="2 3">
    <name type="scientific">Candidatus Nomurabacteria bacterium GW2011_GWA2_43_15</name>
    <dbReference type="NCBI Taxonomy" id="1618738"/>
    <lineage>
        <taxon>Bacteria</taxon>
        <taxon>Candidatus Nomuraibacteriota</taxon>
    </lineage>
</organism>
<protein>
    <submittedName>
        <fullName evidence="2">Uncharacterized protein</fullName>
    </submittedName>
</protein>
<feature type="compositionally biased region" description="Basic and acidic residues" evidence="1">
    <location>
        <begin position="54"/>
        <end position="69"/>
    </location>
</feature>
<sequence>MCFYIRRRSLSNQQRRTEKRKENGRKENLGDLEEFLFSPARATPQTGEAGSTVREVRHPRESGRTELGWKPHQAHHHRQDEADAPRPSHQALCLTQGTHRSPAPLTRAPLFFYLRSAKQKNYTTYIRKNRSCESPALFTKEVCF</sequence>
<reference evidence="2 3" key="1">
    <citation type="journal article" date="2015" name="Nature">
        <title>rRNA introns, odd ribosomes, and small enigmatic genomes across a large radiation of phyla.</title>
        <authorList>
            <person name="Brown C.T."/>
            <person name="Hug L.A."/>
            <person name="Thomas B.C."/>
            <person name="Sharon I."/>
            <person name="Castelle C.J."/>
            <person name="Singh A."/>
            <person name="Wilkins M.J."/>
            <person name="Williams K.H."/>
            <person name="Banfield J.F."/>
        </authorList>
    </citation>
    <scope>NUCLEOTIDE SEQUENCE [LARGE SCALE GENOMIC DNA]</scope>
</reference>
<evidence type="ECO:0000313" key="3">
    <source>
        <dbReference type="Proteomes" id="UP000034646"/>
    </source>
</evidence>
<comment type="caution">
    <text evidence="2">The sequence shown here is derived from an EMBL/GenBank/DDBJ whole genome shotgun (WGS) entry which is preliminary data.</text>
</comment>
<gene>
    <name evidence="2" type="ORF">UV76_C0011G0005</name>
</gene>
<proteinExistence type="predicted"/>
<evidence type="ECO:0000313" key="2">
    <source>
        <dbReference type="EMBL" id="KKT00333.1"/>
    </source>
</evidence>
<evidence type="ECO:0000256" key="1">
    <source>
        <dbReference type="SAM" id="MobiDB-lite"/>
    </source>
</evidence>
<feature type="compositionally biased region" description="Basic and acidic residues" evidence="1">
    <location>
        <begin position="15"/>
        <end position="29"/>
    </location>
</feature>